<dbReference type="InterPro" id="IPR022043">
    <property type="entry name" value="CAF1A_DD"/>
</dbReference>
<gene>
    <name evidence="8" type="ORF">SBAD_LOCUS3475</name>
</gene>
<feature type="domain" description="Chromatin assembly factor 1 subunit A dimerization" evidence="6">
    <location>
        <begin position="190"/>
        <end position="261"/>
    </location>
</feature>
<accession>A0A183IIN0</accession>
<evidence type="ECO:0000313" key="9">
    <source>
        <dbReference type="Proteomes" id="UP000270296"/>
    </source>
</evidence>
<name>A0A183IIN0_9BILA</name>
<dbReference type="GO" id="GO:0005634">
    <property type="term" value="C:nucleus"/>
    <property type="evidence" value="ECO:0007669"/>
    <property type="project" value="UniProtKB-SubCell"/>
</dbReference>
<keyword evidence="9" id="KW-1185">Reference proteome</keyword>
<dbReference type="Pfam" id="PF12253">
    <property type="entry name" value="CAF1A_dimeriz"/>
    <property type="match status" value="1"/>
</dbReference>
<dbReference type="PANTHER" id="PTHR15272:SF0">
    <property type="entry name" value="CHROMATIN ASSEMBLY FACTOR 1 SUBUNIT A"/>
    <property type="match status" value="1"/>
</dbReference>
<evidence type="ECO:0000259" key="6">
    <source>
        <dbReference type="Pfam" id="PF12253"/>
    </source>
</evidence>
<evidence type="ECO:0000256" key="2">
    <source>
        <dbReference type="ARBA" id="ARBA00022763"/>
    </source>
</evidence>
<dbReference type="WBParaSite" id="SBAD_0000363401-mRNA-1">
    <property type="protein sequence ID" value="SBAD_0000363401-mRNA-1"/>
    <property type="gene ID" value="SBAD_0000363401"/>
</dbReference>
<evidence type="ECO:0000256" key="3">
    <source>
        <dbReference type="ARBA" id="ARBA00023204"/>
    </source>
</evidence>
<feature type="compositionally biased region" description="Acidic residues" evidence="5">
    <location>
        <begin position="231"/>
        <end position="265"/>
    </location>
</feature>
<reference evidence="10" key="1">
    <citation type="submission" date="2016-06" db="UniProtKB">
        <authorList>
            <consortium name="WormBaseParasite"/>
        </authorList>
    </citation>
    <scope>IDENTIFICATION</scope>
</reference>
<evidence type="ECO:0000313" key="8">
    <source>
        <dbReference type="EMBL" id="VDP01278.1"/>
    </source>
</evidence>
<evidence type="ECO:0000259" key="7">
    <source>
        <dbReference type="Pfam" id="PF15539"/>
    </source>
</evidence>
<dbReference type="PANTHER" id="PTHR15272">
    <property type="entry name" value="CHROMATIN ASSEMBLY FACTOR 1 SUBUNIT A CAF-1 SUBUNIT A"/>
    <property type="match status" value="1"/>
</dbReference>
<feature type="region of interest" description="Disordered" evidence="5">
    <location>
        <begin position="436"/>
        <end position="462"/>
    </location>
</feature>
<reference evidence="8 9" key="2">
    <citation type="submission" date="2018-11" db="EMBL/GenBank/DDBJ databases">
        <authorList>
            <consortium name="Pathogen Informatics"/>
        </authorList>
    </citation>
    <scope>NUCLEOTIDE SEQUENCE [LARGE SCALE GENOMIC DNA]</scope>
</reference>
<evidence type="ECO:0000256" key="5">
    <source>
        <dbReference type="SAM" id="MobiDB-lite"/>
    </source>
</evidence>
<keyword evidence="2" id="KW-0227">DNA damage</keyword>
<dbReference type="AlphaFoldDB" id="A0A183IIN0"/>
<dbReference type="GO" id="GO:0033186">
    <property type="term" value="C:CAF-1 complex"/>
    <property type="evidence" value="ECO:0007669"/>
    <property type="project" value="TreeGrafter"/>
</dbReference>
<feature type="region of interest" description="Disordered" evidence="5">
    <location>
        <begin position="231"/>
        <end position="268"/>
    </location>
</feature>
<proteinExistence type="predicted"/>
<dbReference type="OrthoDB" id="79480at2759"/>
<dbReference type="EMBL" id="UZAM01007767">
    <property type="protein sequence ID" value="VDP01278.1"/>
    <property type="molecule type" value="Genomic_DNA"/>
</dbReference>
<evidence type="ECO:0000313" key="10">
    <source>
        <dbReference type="WBParaSite" id="SBAD_0000363401-mRNA-1"/>
    </source>
</evidence>
<dbReference type="Proteomes" id="UP000270296">
    <property type="component" value="Unassembled WGS sequence"/>
</dbReference>
<comment type="subcellular location">
    <subcellularLocation>
        <location evidence="1">Nucleus</location>
    </subcellularLocation>
</comment>
<dbReference type="GO" id="GO:0006334">
    <property type="term" value="P:nucleosome assembly"/>
    <property type="evidence" value="ECO:0007669"/>
    <property type="project" value="TreeGrafter"/>
</dbReference>
<feature type="domain" description="Chromatin assembly factor 1 subunit p150 C-terminal" evidence="7">
    <location>
        <begin position="371"/>
        <end position="457"/>
    </location>
</feature>
<feature type="region of interest" description="Disordered" evidence="5">
    <location>
        <begin position="19"/>
        <end position="103"/>
    </location>
</feature>
<protein>
    <submittedName>
        <fullName evidence="10">CAF1-p150_C2 domain-containing protein</fullName>
    </submittedName>
</protein>
<dbReference type="InterPro" id="IPR029105">
    <property type="entry name" value="CAF1-p150_C2"/>
</dbReference>
<keyword evidence="3" id="KW-0234">DNA repair</keyword>
<evidence type="ECO:0000256" key="4">
    <source>
        <dbReference type="ARBA" id="ARBA00023242"/>
    </source>
</evidence>
<dbReference type="Pfam" id="PF15539">
    <property type="entry name" value="CAF1-p150_C2"/>
    <property type="match status" value="1"/>
</dbReference>
<organism evidence="10">
    <name type="scientific">Soboliphyme baturini</name>
    <dbReference type="NCBI Taxonomy" id="241478"/>
    <lineage>
        <taxon>Eukaryota</taxon>
        <taxon>Metazoa</taxon>
        <taxon>Ecdysozoa</taxon>
        <taxon>Nematoda</taxon>
        <taxon>Enoplea</taxon>
        <taxon>Dorylaimia</taxon>
        <taxon>Dioctophymatida</taxon>
        <taxon>Dioctophymatoidea</taxon>
        <taxon>Soboliphymatidae</taxon>
        <taxon>Soboliphyme</taxon>
    </lineage>
</organism>
<dbReference type="GO" id="GO:0006281">
    <property type="term" value="P:DNA repair"/>
    <property type="evidence" value="ECO:0007669"/>
    <property type="project" value="UniProtKB-KW"/>
</dbReference>
<feature type="compositionally biased region" description="Low complexity" evidence="5">
    <location>
        <begin position="441"/>
        <end position="453"/>
    </location>
</feature>
<sequence>MRLEAEKRRLFEEKRRRIEEKKQRREEARQKRREEQMKRQEEKRRKEEEKRKREEEEKQKRELERLKKEEERRKKEEEKQKREEERLRKEETRQRLQAEKDRLEEEKEESRFLPFEVKKDMFLPPLRRREPLTTDQLKAFEERIDAQSTPLDSLYLGQLNREQMKRRSNVTTDDSVNTWNAKLPLKMKMKLLQFCENYRPAYYGTFQKKSSVITGRRPLVQDTTLFNYEVDSDDEWEEESVGDECRSDEETESSSSEEEGEESEDNSFFVEPGYLSLSEEDPDVEDESVLNPEVRRERMKVRAATWKAENLDKKWEKLKPIIIDNLSAVPSLIRLVHGSPVGIEKLAAEFCEYWKQKHKQTTENGSTNEERCSNVISRRQLCLKIRDIAIREKRTDRPRVCWYVLNEVLDKYGLHDLPVENSWSYVFITPKSNVPDNDSTKVSPPASSQSVVSKSKKAKDLKRPLEAVCTIDNFLCHPKAKQSKDDEDIQIIESK</sequence>
<evidence type="ECO:0000256" key="1">
    <source>
        <dbReference type="ARBA" id="ARBA00004123"/>
    </source>
</evidence>
<keyword evidence="4" id="KW-0539">Nucleus</keyword>